<dbReference type="EMBL" id="VCHX02000183">
    <property type="protein sequence ID" value="TPQ17786.1"/>
    <property type="molecule type" value="Genomic_DNA"/>
</dbReference>
<accession>A0A505DF77</accession>
<keyword evidence="2" id="KW-1185">Reference proteome</keyword>
<evidence type="ECO:0000313" key="1">
    <source>
        <dbReference type="EMBL" id="TPQ17786.1"/>
    </source>
</evidence>
<dbReference type="OrthoDB" id="4296366at2"/>
<sequence length="66" mass="7611">MPADHVHRHARSFSSQVDTTVYALHFPSQGRCLQRTLWGGDYSENWEWWNKLDAIDTTRHAGSEPG</sequence>
<proteinExistence type="predicted"/>
<organism evidence="1 2">
    <name type="scientific">Streptomyces sporangiiformans</name>
    <dbReference type="NCBI Taxonomy" id="2315329"/>
    <lineage>
        <taxon>Bacteria</taxon>
        <taxon>Bacillati</taxon>
        <taxon>Actinomycetota</taxon>
        <taxon>Actinomycetes</taxon>
        <taxon>Kitasatosporales</taxon>
        <taxon>Streptomycetaceae</taxon>
        <taxon>Streptomyces</taxon>
    </lineage>
</organism>
<name>A0A505DF77_9ACTN</name>
<protein>
    <submittedName>
        <fullName evidence="1">Uncharacterized protein</fullName>
    </submittedName>
</protein>
<dbReference type="RefSeq" id="WP_119104523.1">
    <property type="nucleotide sequence ID" value="NZ_QXMJ01000183.1"/>
</dbReference>
<dbReference type="Proteomes" id="UP000317378">
    <property type="component" value="Unassembled WGS sequence"/>
</dbReference>
<dbReference type="AlphaFoldDB" id="A0A505DF77"/>
<evidence type="ECO:0000313" key="2">
    <source>
        <dbReference type="Proteomes" id="UP000317378"/>
    </source>
</evidence>
<comment type="caution">
    <text evidence="1">The sequence shown here is derived from an EMBL/GenBank/DDBJ whole genome shotgun (WGS) entry which is preliminary data.</text>
</comment>
<reference evidence="1 2" key="1">
    <citation type="submission" date="2019-06" db="EMBL/GenBank/DDBJ databases">
        <title>Streptomyces sporangiiformans sp. nov., a novel actinomycete isolated from soil in Mount Song.</title>
        <authorList>
            <person name="Han L."/>
        </authorList>
    </citation>
    <scope>NUCLEOTIDE SEQUENCE [LARGE SCALE GENOMIC DNA]</scope>
    <source>
        <strain evidence="1 2">NEAU-SSA 1</strain>
    </source>
</reference>
<gene>
    <name evidence="1" type="ORF">FGD71_034545</name>
</gene>